<organism evidence="1 2">
    <name type="scientific">Nitzschia inconspicua</name>
    <dbReference type="NCBI Taxonomy" id="303405"/>
    <lineage>
        <taxon>Eukaryota</taxon>
        <taxon>Sar</taxon>
        <taxon>Stramenopiles</taxon>
        <taxon>Ochrophyta</taxon>
        <taxon>Bacillariophyta</taxon>
        <taxon>Bacillariophyceae</taxon>
        <taxon>Bacillariophycidae</taxon>
        <taxon>Bacillariales</taxon>
        <taxon>Bacillariaceae</taxon>
        <taxon>Nitzschia</taxon>
    </lineage>
</organism>
<keyword evidence="2" id="KW-1185">Reference proteome</keyword>
<comment type="caution">
    <text evidence="1">The sequence shown here is derived from an EMBL/GenBank/DDBJ whole genome shotgun (WGS) entry which is preliminary data.</text>
</comment>
<accession>A0A9K3LJW5</accession>
<dbReference type="OrthoDB" id="2014201at2759"/>
<dbReference type="AlphaFoldDB" id="A0A9K3LJW5"/>
<protein>
    <submittedName>
        <fullName evidence="1">Uncharacterized protein</fullName>
    </submittedName>
</protein>
<sequence length="336" mass="38720">MGGRYDYKMYAIYHPEGIKCAKTLEDLGFTLVKRETFVKVEDIKGEFLRSKIHANGCCGERELVKLEAYTLTDHPVVVHMDLDTVVLNPMDELFDWMTAQPSDTPYDASGIALQWPDKEIPKKVNAFFTRDYNMVPPTREVKPVQGGFLVLRPDMAVYNEFRELVIEGNFQEGKGWGGVGGLFYGAMTFQGIIPYYYDILHPGEAVELSRCVYNQMADNPKDKKTVDDVPQGRCRTNEEECEDCRNRSIEEIATAHFTLCQKPWLCLPQDHDIIQQRLCRKLHHEWHRIRADLEESWGRSKMGSGPFRQDHFFGHCNRYGQSGYIPIEEPYGMASK</sequence>
<reference evidence="1" key="1">
    <citation type="journal article" date="2021" name="Sci. Rep.">
        <title>Diploid genomic architecture of Nitzschia inconspicua, an elite biomass production diatom.</title>
        <authorList>
            <person name="Oliver A."/>
            <person name="Podell S."/>
            <person name="Pinowska A."/>
            <person name="Traller J.C."/>
            <person name="Smith S.R."/>
            <person name="McClure R."/>
            <person name="Beliaev A."/>
            <person name="Bohutskyi P."/>
            <person name="Hill E.A."/>
            <person name="Rabines A."/>
            <person name="Zheng H."/>
            <person name="Allen L.Z."/>
            <person name="Kuo A."/>
            <person name="Grigoriev I.V."/>
            <person name="Allen A.E."/>
            <person name="Hazlebeck D."/>
            <person name="Allen E.E."/>
        </authorList>
    </citation>
    <scope>NUCLEOTIDE SEQUENCE</scope>
    <source>
        <strain evidence="1">Hildebrandi</strain>
    </source>
</reference>
<name>A0A9K3LJW5_9STRA</name>
<evidence type="ECO:0000313" key="1">
    <source>
        <dbReference type="EMBL" id="KAG7363075.1"/>
    </source>
</evidence>
<dbReference type="InterPro" id="IPR050587">
    <property type="entry name" value="GNT1/Glycosyltrans_8"/>
</dbReference>
<dbReference type="Proteomes" id="UP000693970">
    <property type="component" value="Unassembled WGS sequence"/>
</dbReference>
<proteinExistence type="predicted"/>
<reference evidence="1" key="2">
    <citation type="submission" date="2021-04" db="EMBL/GenBank/DDBJ databases">
        <authorList>
            <person name="Podell S."/>
        </authorList>
    </citation>
    <scope>NUCLEOTIDE SEQUENCE</scope>
    <source>
        <strain evidence="1">Hildebrandi</strain>
    </source>
</reference>
<dbReference type="EMBL" id="JAGRRH010000010">
    <property type="protein sequence ID" value="KAG7363075.1"/>
    <property type="molecule type" value="Genomic_DNA"/>
</dbReference>
<dbReference type="PANTHER" id="PTHR11183">
    <property type="entry name" value="GLYCOGENIN SUBFAMILY MEMBER"/>
    <property type="match status" value="1"/>
</dbReference>
<evidence type="ECO:0000313" key="2">
    <source>
        <dbReference type="Proteomes" id="UP000693970"/>
    </source>
</evidence>
<gene>
    <name evidence="1" type="ORF">IV203_026435</name>
</gene>